<proteinExistence type="predicted"/>
<reference evidence="2" key="7">
    <citation type="submission" date="2012-08" db="EMBL/GenBank/DDBJ databases">
        <title>Oryza sativa nipponbare(GA3) genomic DNA, chromosome 2.</title>
        <authorList>
            <consortium name="IRGSP(International Rice Genome Sequencing Project)"/>
        </authorList>
    </citation>
    <scope>NUCLEOTIDE SEQUENCE</scope>
</reference>
<name>Q0E1B7_ORYSJ</name>
<reference evidence="2" key="4">
    <citation type="journal article" date="2007" name="Genome Res.">
        <title>Curated Genome Annotation of Oryza sativa ssp. japonica and Comparative Genome Analysis with Arabidopsis thaliana.</title>
        <authorList>
            <consortium name="The Rice Annotation Project (RAP)"/>
            <person name="Itoh T."/>
            <person name="Tanaka T."/>
            <person name="Barrero R.A."/>
            <person name="Yamasaki C."/>
            <person name="Fujii Y."/>
            <person name="Hilton P.B."/>
            <person name="Antonio B.A."/>
            <person name="Aono H."/>
            <person name="Apweiler R."/>
            <person name="Bruskiewich R."/>
            <person name="Bureau T."/>
            <person name="Burr F."/>
            <person name="Costa de Oliveira A."/>
            <person name="Fuks G."/>
            <person name="Habara T."/>
            <person name="Haberer G."/>
            <person name="Han B."/>
            <person name="Harada E."/>
            <person name="Hiraki A.T."/>
            <person name="Hirochika H."/>
            <person name="Hoen D."/>
            <person name="Hokari H."/>
            <person name="Hosokawa S."/>
            <person name="Hsing Y."/>
            <person name="Ikawa H."/>
            <person name="Ikeo K."/>
            <person name="Imanishi T."/>
            <person name="Ito Y."/>
            <person name="Jaiswal P."/>
            <person name="Kanno M."/>
            <person name="Kawahara Y."/>
            <person name="Kawamura T."/>
            <person name="Kawashima H."/>
            <person name="Khurana J.P."/>
            <person name="Kikuchi S."/>
            <person name="Komatsu S."/>
            <person name="Koyanagi K.O."/>
            <person name="Kubooka H."/>
            <person name="Lieberherr D."/>
            <person name="Lin Y.C."/>
            <person name="Lonsdale D."/>
            <person name="Matsumoto T."/>
            <person name="Matsuya A."/>
            <person name="McCombie W.R."/>
            <person name="Messing J."/>
            <person name="Miyao A."/>
            <person name="Mulder N."/>
            <person name="Nagamura Y."/>
            <person name="Nam J."/>
            <person name="Namiki N."/>
            <person name="Numa H."/>
            <person name="Nurimoto S."/>
            <person name="O'donovan C."/>
            <person name="Ohyanagi H."/>
            <person name="Okido T."/>
            <person name="Oota S."/>
            <person name="Osato N."/>
            <person name="Palmer L.E."/>
            <person name="Quetier F."/>
            <person name="Raghuvanshi S."/>
            <person name="Saichi N."/>
            <person name="Sakai H."/>
            <person name="Sakai Y."/>
            <person name="Sakata K."/>
            <person name="Sakurai T."/>
            <person name="Sato F."/>
            <person name="Sato Y."/>
            <person name="Schoof H."/>
            <person name="Seki M."/>
            <person name="Shibata M."/>
            <person name="Shimizu Y."/>
            <person name="Shinozaki K."/>
            <person name="Shinso Y."/>
            <person name="Singh N.K."/>
            <person name="Smith-White B."/>
            <person name="Takeda J."/>
            <person name="Tanino M."/>
            <person name="Tatusova T."/>
            <person name="Thongjuea S."/>
            <person name="Todokoro F."/>
            <person name="Tsugane M."/>
            <person name="Tyagi A.K."/>
            <person name="Vanavichit A."/>
            <person name="Wang A."/>
            <person name="Wing R.A."/>
            <person name="Yamaguchi K."/>
            <person name="Yamamoto M."/>
            <person name="Yamamoto N."/>
            <person name="Yu Y."/>
            <person name="Zhang H."/>
            <person name="Zhao Q."/>
            <person name="Higo K."/>
            <person name="Burr B."/>
            <person name="Gojobori T."/>
            <person name="Sasaki T."/>
        </authorList>
    </citation>
    <scope>NUCLEOTIDE SEQUENCE</scope>
</reference>
<accession>Q0E1B7</accession>
<reference evidence="2" key="5">
    <citation type="journal article" date="2008" name="Nucleic Acids Res.">
        <title>The Rice Annotation Project Database (RAP-DB): 2008 update.</title>
        <authorList>
            <consortium name="The Rice Annotation Project (RAP)"/>
            <person name="Tanaka T."/>
            <person name="Antonio B.A."/>
            <person name="Kikuchi S."/>
            <person name="Matsumoto T."/>
            <person name="Nagamura Y."/>
            <person name="Numa H."/>
            <person name="Sakai H."/>
            <person name="Wu J."/>
            <person name="Itoh T."/>
            <person name="Sasaki T."/>
            <person name="Aono R."/>
            <person name="Fujii Y."/>
            <person name="Habara T."/>
            <person name="Harada E."/>
            <person name="Kanno M."/>
            <person name="Kawahara Y."/>
            <person name="Kawashima H."/>
            <person name="Kubooka H."/>
            <person name="Matsuya A."/>
            <person name="Nakaoka H."/>
            <person name="Saichi N."/>
            <person name="Sanbonmatsu R."/>
            <person name="Sato Y."/>
            <person name="Shinso Y."/>
            <person name="Suzuki M."/>
            <person name="Takeda J."/>
            <person name="Tanino M."/>
            <person name="Todokoro F."/>
            <person name="Yamaguchi K."/>
            <person name="Yamamoto N."/>
            <person name="Yamasaki C."/>
            <person name="Imanishi T."/>
            <person name="Okido T."/>
            <person name="Tada M."/>
            <person name="Ikeo K."/>
            <person name="Tateno Y."/>
            <person name="Gojobori T."/>
            <person name="Lin Y.C."/>
            <person name="Wei F.J."/>
            <person name="Hsing Y.I."/>
            <person name="Zhao Q."/>
            <person name="Han B."/>
            <person name="Kramer M.R."/>
            <person name="McCombie R.W."/>
            <person name="Lonsdale D."/>
            <person name="O'Donovan C.C."/>
            <person name="Whitfield E.J."/>
            <person name="Apweiler R."/>
            <person name="Koyanagi K.O."/>
            <person name="Khurana J.P."/>
            <person name="Raghuvanshi S."/>
            <person name="Singh N.K."/>
            <person name="Tyagi A.K."/>
            <person name="Haberer G."/>
            <person name="Fujisawa M."/>
            <person name="Hosokawa S."/>
            <person name="Ito Y."/>
            <person name="Ikawa H."/>
            <person name="Shibata M."/>
            <person name="Yamamoto M."/>
            <person name="Bruskiewich R.M."/>
            <person name="Hoen D.R."/>
            <person name="Bureau TE."/>
            <person name="Namiki N."/>
            <person name="Ohyanagi H."/>
            <person name="Sakai Y."/>
            <person name="Nobushima S."/>
            <person name="Sakata K."/>
            <person name="Barrero R.A."/>
            <person name="Sato Y."/>
            <person name="Souvorov A."/>
            <person name="Smith-White B."/>
            <person name="Tatusova T."/>
            <person name="An S."/>
            <person name="An G."/>
            <person name="OOta S."/>
            <person name="Fuks G."/>
            <person name="Messing J."/>
            <person name="Christie K.R."/>
            <person name="Lieberherr D."/>
            <person name="Kim H."/>
            <person name="Zuccolo A."/>
            <person name="Wing R.A."/>
            <person name="Nobuta K."/>
            <person name="Green P.J."/>
            <person name="Lu C."/>
            <person name="Meyers BC."/>
            <person name="Chaparro C."/>
            <person name="Piegu B."/>
            <person name="Panaud O."/>
            <person name="Echeverria M."/>
        </authorList>
    </citation>
    <scope>NUCLEOTIDE SEQUENCE</scope>
</reference>
<reference evidence="1" key="1">
    <citation type="submission" date="2002-07" db="EMBL/GenBank/DDBJ databases">
        <title>Oryza sativa nipponbare(GA3) genomic DNA, chromosome 2, BAC clone:OSJNBa0035A24.</title>
        <authorList>
            <person name="Sasaki T."/>
            <person name="Matsumoto T."/>
            <person name="Katayose Y."/>
        </authorList>
    </citation>
    <scope>NUCLEOTIDE SEQUENCE</scope>
</reference>
<dbReference type="AlphaFoldDB" id="Q0E1B7"/>
<sequence length="86" mass="9490">MVLVRCQRRDNLAEELLQGVDGGRDLVKEASEQGRLWAEVEHAGVVVTGSSGDDLAVTGEVESLPVERPDNVAEVGNHRWVDRRRV</sequence>
<dbReference type="Gramene" id="Os02t0464700-01">
    <property type="protein sequence ID" value="Os02t0464700-01"/>
    <property type="gene ID" value="Os02g0464700"/>
</dbReference>
<protein>
    <submittedName>
        <fullName evidence="2">Os02g0464700 protein</fullName>
    </submittedName>
</protein>
<evidence type="ECO:0000313" key="2">
    <source>
        <dbReference type="EMBL" id="BAF08721.1"/>
    </source>
</evidence>
<organism evidence="2 3">
    <name type="scientific">Oryza sativa subsp. japonica</name>
    <name type="common">Rice</name>
    <dbReference type="NCBI Taxonomy" id="39947"/>
    <lineage>
        <taxon>Eukaryota</taxon>
        <taxon>Viridiplantae</taxon>
        <taxon>Streptophyta</taxon>
        <taxon>Embryophyta</taxon>
        <taxon>Tracheophyta</taxon>
        <taxon>Spermatophyta</taxon>
        <taxon>Magnoliopsida</taxon>
        <taxon>Liliopsida</taxon>
        <taxon>Poales</taxon>
        <taxon>Poaceae</taxon>
        <taxon>BOP clade</taxon>
        <taxon>Oryzoideae</taxon>
        <taxon>Oryzeae</taxon>
        <taxon>Oryzinae</taxon>
        <taxon>Oryza</taxon>
        <taxon>Oryza sativa</taxon>
    </lineage>
</organism>
<reference evidence="2" key="3">
    <citation type="journal article" date="2006" name="Nucleic Acids Res.">
        <title>The Rice Annotation Project Database (RAP-DB): hub for Oryza sativa ssp. japonica genome information.</title>
        <authorList>
            <person name="Ohyanagi H."/>
            <person name="Tanaka T."/>
            <person name="Sakai H."/>
            <person name="Shigemoto Y."/>
            <person name="Yamaguchi K."/>
            <person name="Habara T."/>
            <person name="Fujii Y."/>
            <person name="Antonio B.A."/>
            <person name="Nagamura Y."/>
            <person name="Imanishi T."/>
            <person name="Ikeo K."/>
            <person name="Itoh T."/>
            <person name="Gojobori T."/>
            <person name="Sasaki T."/>
        </authorList>
    </citation>
    <scope>NUCLEOTIDE SEQUENCE</scope>
</reference>
<dbReference type="KEGG" id="dosa:Os02g0464700"/>
<gene>
    <name evidence="2" type="ordered locus">Os02g0464700</name>
    <name evidence="1" type="ORF">OSJNBa0035A24.39</name>
</gene>
<evidence type="ECO:0000313" key="1">
    <source>
        <dbReference type="EMBL" id="BAD19838.1"/>
    </source>
</evidence>
<dbReference type="Proteomes" id="UP000000763">
    <property type="component" value="Chromosome 2"/>
</dbReference>
<dbReference type="EMBL" id="AP008208">
    <property type="protein sequence ID" value="BAF08721.1"/>
    <property type="molecule type" value="Genomic_DNA"/>
</dbReference>
<dbReference type="EMBL" id="AP005514">
    <property type="protein sequence ID" value="BAD19838.1"/>
    <property type="molecule type" value="Genomic_DNA"/>
</dbReference>
<reference evidence="3" key="6">
    <citation type="journal article" date="2008" name="Nucleic Acids Res.">
        <title>The rice annotation project database (RAP-DB): 2008 update.</title>
        <authorList>
            <consortium name="The rice annotation project (RAP)"/>
        </authorList>
    </citation>
    <scope>GENOME REANNOTATION</scope>
    <source>
        <strain evidence="3">cv. Nipponbare</strain>
    </source>
</reference>
<reference evidence="2 3" key="2">
    <citation type="journal article" date="2005" name="Nature">
        <title>The map-based sequence of the rice genome.</title>
        <authorList>
            <consortium name="International rice genome sequencing project (IRGSP)"/>
            <person name="Matsumoto T."/>
            <person name="Wu J."/>
            <person name="Kanamori H."/>
            <person name="Katayose Y."/>
            <person name="Fujisawa M."/>
            <person name="Namiki N."/>
            <person name="Mizuno H."/>
            <person name="Yamamoto K."/>
            <person name="Antonio B.A."/>
            <person name="Baba T."/>
            <person name="Sakata K."/>
            <person name="Nagamura Y."/>
            <person name="Aoki H."/>
            <person name="Arikawa K."/>
            <person name="Arita K."/>
            <person name="Bito T."/>
            <person name="Chiden Y."/>
            <person name="Fujitsuka N."/>
            <person name="Fukunaka R."/>
            <person name="Hamada M."/>
            <person name="Harada C."/>
            <person name="Hayashi A."/>
            <person name="Hijishita S."/>
            <person name="Honda M."/>
            <person name="Hosokawa S."/>
            <person name="Ichikawa Y."/>
            <person name="Idonuma A."/>
            <person name="Iijima M."/>
            <person name="Ikeda M."/>
            <person name="Ikeno M."/>
            <person name="Ito K."/>
            <person name="Ito S."/>
            <person name="Ito T."/>
            <person name="Ito Y."/>
            <person name="Ito Y."/>
            <person name="Iwabuchi A."/>
            <person name="Kamiya K."/>
            <person name="Karasawa W."/>
            <person name="Kurita K."/>
            <person name="Katagiri S."/>
            <person name="Kikuta A."/>
            <person name="Kobayashi H."/>
            <person name="Kobayashi N."/>
            <person name="Machita K."/>
            <person name="Maehara T."/>
            <person name="Masukawa M."/>
            <person name="Mizubayashi T."/>
            <person name="Mukai Y."/>
            <person name="Nagasaki H."/>
            <person name="Nagata Y."/>
            <person name="Naito S."/>
            <person name="Nakashima M."/>
            <person name="Nakama Y."/>
            <person name="Nakamichi Y."/>
            <person name="Nakamura M."/>
            <person name="Meguro A."/>
            <person name="Negishi M."/>
            <person name="Ohta I."/>
            <person name="Ohta T."/>
            <person name="Okamoto M."/>
            <person name="Ono N."/>
            <person name="Saji S."/>
            <person name="Sakaguchi M."/>
            <person name="Sakai K."/>
            <person name="Shibata M."/>
            <person name="Shimokawa T."/>
            <person name="Song J."/>
            <person name="Takazaki Y."/>
            <person name="Terasawa K."/>
            <person name="Tsugane M."/>
            <person name="Tsuji K."/>
            <person name="Ueda S."/>
            <person name="Waki K."/>
            <person name="Yamagata H."/>
            <person name="Yamamoto M."/>
            <person name="Yamamoto S."/>
            <person name="Yamane H."/>
            <person name="Yoshiki S."/>
            <person name="Yoshihara R."/>
            <person name="Yukawa K."/>
            <person name="Zhong H."/>
            <person name="Yano M."/>
            <person name="Yuan Q."/>
            <person name="Ouyang S."/>
            <person name="Liu J."/>
            <person name="Jones K.M."/>
            <person name="Gansberger K."/>
            <person name="Moffat K."/>
            <person name="Hill J."/>
            <person name="Bera J."/>
            <person name="Fadrosh D."/>
            <person name="Jin S."/>
            <person name="Johri S."/>
            <person name="Kim M."/>
            <person name="Overton L."/>
            <person name="Reardon M."/>
            <person name="Tsitrin T."/>
            <person name="Vuong H."/>
            <person name="Weaver B."/>
            <person name="Ciecko A."/>
            <person name="Tallon L."/>
            <person name="Jackson J."/>
            <person name="Pai G."/>
            <person name="Aken S.V."/>
            <person name="Utterback T."/>
            <person name="Reidmuller S."/>
            <person name="Feldblyum T."/>
            <person name="Hsiao J."/>
            <person name="Zismann V."/>
            <person name="Iobst S."/>
            <person name="de Vazeille A.R."/>
            <person name="Buell C.R."/>
            <person name="Ying K."/>
            <person name="Li Y."/>
            <person name="Lu T."/>
            <person name="Huang Y."/>
            <person name="Zhao Q."/>
            <person name="Feng Q."/>
            <person name="Zhang L."/>
            <person name="Zhu J."/>
            <person name="Weng Q."/>
            <person name="Mu J."/>
            <person name="Lu Y."/>
            <person name="Fan D."/>
            <person name="Liu Y."/>
            <person name="Guan J."/>
            <person name="Zhang Y."/>
            <person name="Yu S."/>
            <person name="Liu X."/>
            <person name="Zhang Y."/>
            <person name="Hong G."/>
            <person name="Han B."/>
            <person name="Choisne N."/>
            <person name="Demange N."/>
            <person name="Orjeda G."/>
            <person name="Samain S."/>
            <person name="Cattolico L."/>
            <person name="Pelletier E."/>
            <person name="Couloux A."/>
            <person name="Segurens B."/>
            <person name="Wincker P."/>
            <person name="D'Hont A."/>
            <person name="Scarpelli C."/>
            <person name="Weissenbach J."/>
            <person name="Salanoubat M."/>
            <person name="Quetier F."/>
            <person name="Yu Y."/>
            <person name="Kim H.R."/>
            <person name="Rambo T."/>
            <person name="Currie J."/>
            <person name="Collura K."/>
            <person name="Luo M."/>
            <person name="Yang T."/>
            <person name="Ammiraju J.S.S."/>
            <person name="Engler F."/>
            <person name="Soderlund C."/>
            <person name="Wing R.A."/>
            <person name="Palmer L.E."/>
            <person name="de la Bastide M."/>
            <person name="Spiegel L."/>
            <person name="Nascimento L."/>
            <person name="Zutavern T."/>
            <person name="O'Shaughnessy A."/>
            <person name="Dike S."/>
            <person name="Dedhia N."/>
            <person name="Preston R."/>
            <person name="Balija V."/>
            <person name="McCombie W.R."/>
            <person name="Chow T."/>
            <person name="Chen H."/>
            <person name="Chung M."/>
            <person name="Chen C."/>
            <person name="Shaw J."/>
            <person name="Wu H."/>
            <person name="Hsiao K."/>
            <person name="Chao Y."/>
            <person name="Chu M."/>
            <person name="Cheng C."/>
            <person name="Hour A."/>
            <person name="Lee P."/>
            <person name="Lin S."/>
            <person name="Lin Y."/>
            <person name="Liou J."/>
            <person name="Liu S."/>
            <person name="Hsing Y."/>
            <person name="Raghuvanshi S."/>
            <person name="Mohanty A."/>
            <person name="Bharti A.K."/>
            <person name="Gaur A."/>
            <person name="Gupta V."/>
            <person name="Kumar D."/>
            <person name="Ravi V."/>
            <person name="Vij S."/>
            <person name="Kapur A."/>
            <person name="Khurana P."/>
            <person name="Khurana P."/>
            <person name="Khurana J.P."/>
            <person name="Tyagi A.K."/>
            <person name="Gaikwad K."/>
            <person name="Singh A."/>
            <person name="Dalal V."/>
            <person name="Srivastava S."/>
            <person name="Dixit A."/>
            <person name="Pal A.K."/>
            <person name="Ghazi I.A."/>
            <person name="Yadav M."/>
            <person name="Pandit A."/>
            <person name="Bhargava A."/>
            <person name="Sureshbabu K."/>
            <person name="Batra K."/>
            <person name="Sharma T.R."/>
            <person name="Mohapatra T."/>
            <person name="Singh N.K."/>
            <person name="Messing J."/>
            <person name="Nelson A.B."/>
            <person name="Fuks G."/>
            <person name="Kavchok S."/>
            <person name="Keizer G."/>
            <person name="Linton E."/>
            <person name="Llaca V."/>
            <person name="Song R."/>
            <person name="Tanyolac B."/>
            <person name="Young S."/>
            <person name="Ho-Il K."/>
            <person name="Hahn J.H."/>
            <person name="Sangsakoo G."/>
            <person name="Vanavichit A."/>
            <person name="de Mattos Luiz.A.T."/>
            <person name="Zimmer P.D."/>
            <person name="Malone G."/>
            <person name="Dellagostin O."/>
            <person name="de Oliveira A.C."/>
            <person name="Bevan M."/>
            <person name="Bancroft I."/>
            <person name="Minx P."/>
            <person name="Cordum H."/>
            <person name="Wilson R."/>
            <person name="Cheng Z."/>
            <person name="Jin W."/>
            <person name="Jiang J."/>
            <person name="Leong S.A."/>
            <person name="Iwama H."/>
            <person name="Gojobori T."/>
            <person name="Itoh T."/>
            <person name="Niimura Y."/>
            <person name="Fujii Y."/>
            <person name="Habara T."/>
            <person name="Sakai H."/>
            <person name="Sato Y."/>
            <person name="Wilson G."/>
            <person name="Kumar K."/>
            <person name="McCouch S."/>
            <person name="Juretic N."/>
            <person name="Hoen D."/>
            <person name="Wright S."/>
            <person name="Bruskiewich R."/>
            <person name="Bureau T."/>
            <person name="Miyao A."/>
            <person name="Hirochika H."/>
            <person name="Nishikawa T."/>
            <person name="Kadowaki K."/>
            <person name="Sugiura M."/>
            <person name="Burr B."/>
            <person name="Sasaki T."/>
        </authorList>
    </citation>
    <scope>NUCLEOTIDE SEQUENCE [LARGE SCALE GENOMIC DNA]</scope>
    <source>
        <strain evidence="3">cv. Nipponbare</strain>
    </source>
</reference>
<evidence type="ECO:0000313" key="3">
    <source>
        <dbReference type="Proteomes" id="UP000000763"/>
    </source>
</evidence>
<reference evidence="2" key="8">
    <citation type="submission" date="2012-08" db="EMBL/GenBank/DDBJ databases">
        <title>The Second Rice Annotation Project Meeting (RAP2).</title>
        <authorList>
            <consortium name="The Rice Annotation Project (RAP)"/>
        </authorList>
    </citation>
    <scope>NUCLEOTIDE SEQUENCE</scope>
</reference>